<evidence type="ECO:0000313" key="2">
    <source>
        <dbReference type="Proteomes" id="UP001060215"/>
    </source>
</evidence>
<comment type="caution">
    <text evidence="1">The sequence shown here is derived from an EMBL/GenBank/DDBJ whole genome shotgun (WGS) entry which is preliminary data.</text>
</comment>
<dbReference type="Proteomes" id="UP001060215">
    <property type="component" value="Chromosome 14"/>
</dbReference>
<gene>
    <name evidence="1" type="ORF">LOK49_LG13G00787</name>
</gene>
<keyword evidence="2" id="KW-1185">Reference proteome</keyword>
<evidence type="ECO:0000313" key="1">
    <source>
        <dbReference type="EMBL" id="KAI7987862.1"/>
    </source>
</evidence>
<reference evidence="1 2" key="1">
    <citation type="journal article" date="2022" name="Plant J.">
        <title>Chromosome-level genome of Camellia lanceoleosa provides a valuable resource for understanding genome evolution and self-incompatibility.</title>
        <authorList>
            <person name="Gong W."/>
            <person name="Xiao S."/>
            <person name="Wang L."/>
            <person name="Liao Z."/>
            <person name="Chang Y."/>
            <person name="Mo W."/>
            <person name="Hu G."/>
            <person name="Li W."/>
            <person name="Zhao G."/>
            <person name="Zhu H."/>
            <person name="Hu X."/>
            <person name="Ji K."/>
            <person name="Xiang X."/>
            <person name="Song Q."/>
            <person name="Yuan D."/>
            <person name="Jin S."/>
            <person name="Zhang L."/>
        </authorList>
    </citation>
    <scope>NUCLEOTIDE SEQUENCE [LARGE SCALE GENOMIC DNA]</scope>
    <source>
        <strain evidence="1">SQ_2022a</strain>
    </source>
</reference>
<name>A0ACC0FI98_9ERIC</name>
<proteinExistence type="predicted"/>
<protein>
    <submittedName>
        <fullName evidence="1">Calcineurin-binding protein 1</fullName>
    </submittedName>
</protein>
<sequence length="101" mass="11454">MQEFHLSQIYQEGLLKLQAKEYEKARELLESLLKDPLISSAQVKSSASDGHLLQLRFLALKNLAIVFLQQGPAHYDSALHCYLQAVEIDTKDSVVWNRLGT</sequence>
<organism evidence="1 2">
    <name type="scientific">Camellia lanceoleosa</name>
    <dbReference type="NCBI Taxonomy" id="1840588"/>
    <lineage>
        <taxon>Eukaryota</taxon>
        <taxon>Viridiplantae</taxon>
        <taxon>Streptophyta</taxon>
        <taxon>Embryophyta</taxon>
        <taxon>Tracheophyta</taxon>
        <taxon>Spermatophyta</taxon>
        <taxon>Magnoliopsida</taxon>
        <taxon>eudicotyledons</taxon>
        <taxon>Gunneridae</taxon>
        <taxon>Pentapetalae</taxon>
        <taxon>asterids</taxon>
        <taxon>Ericales</taxon>
        <taxon>Theaceae</taxon>
        <taxon>Camellia</taxon>
    </lineage>
</organism>
<accession>A0ACC0FI98</accession>
<dbReference type="EMBL" id="CM045771">
    <property type="protein sequence ID" value="KAI7987862.1"/>
    <property type="molecule type" value="Genomic_DNA"/>
</dbReference>